<keyword evidence="2" id="KW-0812">Transmembrane</keyword>
<feature type="compositionally biased region" description="Polar residues" evidence="1">
    <location>
        <begin position="1"/>
        <end position="17"/>
    </location>
</feature>
<feature type="transmembrane region" description="Helical" evidence="2">
    <location>
        <begin position="97"/>
        <end position="116"/>
    </location>
</feature>
<feature type="region of interest" description="Disordered" evidence="1">
    <location>
        <begin position="1"/>
        <end position="28"/>
    </location>
</feature>
<evidence type="ECO:0008006" key="5">
    <source>
        <dbReference type="Google" id="ProtNLM"/>
    </source>
</evidence>
<name>A0A0D0L394_AGRTU</name>
<protein>
    <recommendedName>
        <fullName evidence="5">DUF883 domain-containing protein</fullName>
    </recommendedName>
</protein>
<keyword evidence="2" id="KW-0472">Membrane</keyword>
<accession>A0A0D0L394</accession>
<evidence type="ECO:0000313" key="3">
    <source>
        <dbReference type="EMBL" id="KIQ04143.1"/>
    </source>
</evidence>
<keyword evidence="2" id="KW-1133">Transmembrane helix</keyword>
<evidence type="ECO:0000256" key="2">
    <source>
        <dbReference type="SAM" id="Phobius"/>
    </source>
</evidence>
<dbReference type="AlphaFoldDB" id="A0A0D0L394"/>
<sequence>MSNTNPHASNTAPTDNRTPNDELSEPFDAPLVDMALQQVAEQETSIGNTVGEDVAVLRAEVESASQRAGEMQDRIIQSAKAGAETTARSARDTVRQFPLVSLGLAVALGFLAGVRASR</sequence>
<gene>
    <name evidence="3" type="ORF">RU07_05715</name>
</gene>
<dbReference type="EMBL" id="JXQV01000005">
    <property type="protein sequence ID" value="KIQ04143.1"/>
    <property type="molecule type" value="Genomic_DNA"/>
</dbReference>
<evidence type="ECO:0000313" key="4">
    <source>
        <dbReference type="Proteomes" id="UP000035017"/>
    </source>
</evidence>
<reference evidence="3 4" key="1">
    <citation type="submission" date="2014-12" db="EMBL/GenBank/DDBJ databases">
        <title>16Stimator: statistical estimation of ribosomal gene copy numbers from draft genome assemblies.</title>
        <authorList>
            <person name="Perisin M.A."/>
            <person name="Vetter M."/>
            <person name="Gilbert J.A."/>
            <person name="Bergelson J."/>
        </authorList>
    </citation>
    <scope>NUCLEOTIDE SEQUENCE [LARGE SCALE GENOMIC DNA]</scope>
    <source>
        <strain evidence="3 4">MEJ076</strain>
    </source>
</reference>
<evidence type="ECO:0000256" key="1">
    <source>
        <dbReference type="SAM" id="MobiDB-lite"/>
    </source>
</evidence>
<proteinExistence type="predicted"/>
<comment type="caution">
    <text evidence="3">The sequence shown here is derived from an EMBL/GenBank/DDBJ whole genome shotgun (WGS) entry which is preliminary data.</text>
</comment>
<organism evidence="3 4">
    <name type="scientific">Agrobacterium tumefaciens</name>
    <dbReference type="NCBI Taxonomy" id="358"/>
    <lineage>
        <taxon>Bacteria</taxon>
        <taxon>Pseudomonadati</taxon>
        <taxon>Pseudomonadota</taxon>
        <taxon>Alphaproteobacteria</taxon>
        <taxon>Hyphomicrobiales</taxon>
        <taxon>Rhizobiaceae</taxon>
        <taxon>Rhizobium/Agrobacterium group</taxon>
        <taxon>Agrobacterium</taxon>
        <taxon>Agrobacterium tumefaciens complex</taxon>
    </lineage>
</organism>
<dbReference type="Proteomes" id="UP000035017">
    <property type="component" value="Unassembled WGS sequence"/>
</dbReference>